<evidence type="ECO:0000313" key="1">
    <source>
        <dbReference type="EMBL" id="ETO06697.1"/>
    </source>
</evidence>
<dbReference type="EMBL" id="ASPP01026887">
    <property type="protein sequence ID" value="ETO06697.1"/>
    <property type="molecule type" value="Genomic_DNA"/>
</dbReference>
<accession>X6LZV5</accession>
<gene>
    <name evidence="1" type="ORF">RFI_30695</name>
</gene>
<evidence type="ECO:0000313" key="2">
    <source>
        <dbReference type="Proteomes" id="UP000023152"/>
    </source>
</evidence>
<organism evidence="1 2">
    <name type="scientific">Reticulomyxa filosa</name>
    <dbReference type="NCBI Taxonomy" id="46433"/>
    <lineage>
        <taxon>Eukaryota</taxon>
        <taxon>Sar</taxon>
        <taxon>Rhizaria</taxon>
        <taxon>Retaria</taxon>
        <taxon>Foraminifera</taxon>
        <taxon>Monothalamids</taxon>
        <taxon>Reticulomyxidae</taxon>
        <taxon>Reticulomyxa</taxon>
    </lineage>
</organism>
<dbReference type="AlphaFoldDB" id="X6LZV5"/>
<reference evidence="1 2" key="1">
    <citation type="journal article" date="2013" name="Curr. Biol.">
        <title>The Genome of the Foraminiferan Reticulomyxa filosa.</title>
        <authorList>
            <person name="Glockner G."/>
            <person name="Hulsmann N."/>
            <person name="Schleicher M."/>
            <person name="Noegel A.A."/>
            <person name="Eichinger L."/>
            <person name="Gallinger C."/>
            <person name="Pawlowski J."/>
            <person name="Sierra R."/>
            <person name="Euteneuer U."/>
            <person name="Pillet L."/>
            <person name="Moustafa A."/>
            <person name="Platzer M."/>
            <person name="Groth M."/>
            <person name="Szafranski K."/>
            <person name="Schliwa M."/>
        </authorList>
    </citation>
    <scope>NUCLEOTIDE SEQUENCE [LARGE SCALE GENOMIC DNA]</scope>
</reference>
<sequence>MVKLQRLEEMARNQWIDKTMDLDSPEALLLNRVLERIYLDSTTTVDLNVNMLENNRVIEKISKLKALLTKHTYWIAANETNELFKRLDECVSLLSQFANEDKKLEYSLHIWFLKQLYQLKGMDWTQALITHKHVRSKFPIFEKDELSEFSRNLIFAIHFFAPLIHSLDQFRTQIISSLKKGDIDTEYSGKQDFTPLLAAASSIAIRLGDASLSKLESYILGCNILNTDVEQNFWKMDFPSPHAIEFTKKKKFIFLFKKTDNPFKMLMLSPE</sequence>
<proteinExistence type="predicted"/>
<protein>
    <submittedName>
        <fullName evidence="1">Uncharacterized protein</fullName>
    </submittedName>
</protein>
<feature type="non-terminal residue" evidence="1">
    <location>
        <position position="271"/>
    </location>
</feature>
<dbReference type="Proteomes" id="UP000023152">
    <property type="component" value="Unassembled WGS sequence"/>
</dbReference>
<name>X6LZV5_RETFI</name>
<keyword evidence="2" id="KW-1185">Reference proteome</keyword>
<comment type="caution">
    <text evidence="1">The sequence shown here is derived from an EMBL/GenBank/DDBJ whole genome shotgun (WGS) entry which is preliminary data.</text>
</comment>